<evidence type="ECO:0000313" key="7">
    <source>
        <dbReference type="EMBL" id="APH70470.1"/>
    </source>
</evidence>
<dbReference type="GO" id="GO:0008757">
    <property type="term" value="F:S-adenosylmethionine-dependent methyltransferase activity"/>
    <property type="evidence" value="ECO:0007669"/>
    <property type="project" value="InterPro"/>
</dbReference>
<evidence type="ECO:0000256" key="4">
    <source>
        <dbReference type="ARBA" id="ARBA00022679"/>
    </source>
</evidence>
<accession>A0A1L3SM74</accession>
<dbReference type="KEGG" id="meso:BSQ44_03030"/>
<proteinExistence type="predicted"/>
<dbReference type="OrthoDB" id="9816072at2"/>
<keyword evidence="8" id="KW-1185">Reference proteome</keyword>
<evidence type="ECO:0000256" key="1">
    <source>
        <dbReference type="ARBA" id="ARBA00022490"/>
    </source>
</evidence>
<dbReference type="InterPro" id="IPR007848">
    <property type="entry name" value="Small_mtfrase_dom"/>
</dbReference>
<organism evidence="7 8">
    <name type="scientific">Aquibium oceanicum</name>
    <dbReference type="NCBI Taxonomy" id="1670800"/>
    <lineage>
        <taxon>Bacteria</taxon>
        <taxon>Pseudomonadati</taxon>
        <taxon>Pseudomonadota</taxon>
        <taxon>Alphaproteobacteria</taxon>
        <taxon>Hyphomicrobiales</taxon>
        <taxon>Phyllobacteriaceae</taxon>
        <taxon>Aquibium</taxon>
    </lineage>
</organism>
<evidence type="ECO:0000256" key="2">
    <source>
        <dbReference type="ARBA" id="ARBA00022552"/>
    </source>
</evidence>
<dbReference type="InterPro" id="IPR002052">
    <property type="entry name" value="DNA_methylase_N6_adenine_CS"/>
</dbReference>
<dbReference type="PANTHER" id="PTHR47816">
    <property type="entry name" value="RIBOSOMAL RNA SMALL SUBUNIT METHYLTRANSFERASE C"/>
    <property type="match status" value="1"/>
</dbReference>
<dbReference type="RefSeq" id="WP_072601882.1">
    <property type="nucleotide sequence ID" value="NZ_CP018171.1"/>
</dbReference>
<dbReference type="STRING" id="1670800.BSQ44_03030"/>
<dbReference type="Pfam" id="PF05175">
    <property type="entry name" value="MTS"/>
    <property type="match status" value="1"/>
</dbReference>
<keyword evidence="3 7" id="KW-0489">Methyltransferase</keyword>
<dbReference type="GO" id="GO:0032259">
    <property type="term" value="P:methylation"/>
    <property type="evidence" value="ECO:0007669"/>
    <property type="project" value="UniProtKB-KW"/>
</dbReference>
<dbReference type="Gene3D" id="3.40.50.150">
    <property type="entry name" value="Vaccinia Virus protein VP39"/>
    <property type="match status" value="2"/>
</dbReference>
<dbReference type="SUPFAM" id="SSF53335">
    <property type="entry name" value="S-adenosyl-L-methionine-dependent methyltransferases"/>
    <property type="match status" value="1"/>
</dbReference>
<dbReference type="EMBL" id="CP018171">
    <property type="protein sequence ID" value="APH70470.1"/>
    <property type="molecule type" value="Genomic_DNA"/>
</dbReference>
<dbReference type="CDD" id="cd02440">
    <property type="entry name" value="AdoMet_MTases"/>
    <property type="match status" value="1"/>
</dbReference>
<sequence length="338" mass="36685">MSGTASKTLFHPFETEALAAPAGTRAIFLGAAPGFRPPSDFGSHLDAVQGFRPDFLALKREGANVRPEAEGRDYDLALILLDRHRGQNEAWLREALGRTRPGATIAVAGTKQDGVDSFRKRVSGEVTIDRLSKHHGVVFWFSRPADADLEGSDLMRDPDPTLVEGRFHTAPGMFSHDRIDPASRLLAENLPLTIAGRVADFGAGWGYLSSEVLARDGGITGLDLFEVDFASLEAAKRNLAEAGASLPKGFFWRDLLQEKVERNYDFIVMNPPFHQGRAAEPGIGQGMIRAASAALKPGGRLFLVANRGLPYEAALASGFAASGETCRDDRFKVLWAKR</sequence>
<dbReference type="Proteomes" id="UP000182840">
    <property type="component" value="Chromosome"/>
</dbReference>
<keyword evidence="2" id="KW-0698">rRNA processing</keyword>
<keyword evidence="1" id="KW-0963">Cytoplasm</keyword>
<dbReference type="PROSITE" id="PS00092">
    <property type="entry name" value="N6_MTASE"/>
    <property type="match status" value="1"/>
</dbReference>
<dbReference type="InterPro" id="IPR029063">
    <property type="entry name" value="SAM-dependent_MTases_sf"/>
</dbReference>
<dbReference type="GO" id="GO:0003676">
    <property type="term" value="F:nucleic acid binding"/>
    <property type="evidence" value="ECO:0007669"/>
    <property type="project" value="InterPro"/>
</dbReference>
<keyword evidence="5" id="KW-0949">S-adenosyl-L-methionine</keyword>
<keyword evidence="4 7" id="KW-0808">Transferase</keyword>
<dbReference type="PANTHER" id="PTHR47816:SF4">
    <property type="entry name" value="RIBOSOMAL RNA SMALL SUBUNIT METHYLTRANSFERASE C"/>
    <property type="match status" value="1"/>
</dbReference>
<evidence type="ECO:0000256" key="5">
    <source>
        <dbReference type="ARBA" id="ARBA00022691"/>
    </source>
</evidence>
<evidence type="ECO:0000256" key="3">
    <source>
        <dbReference type="ARBA" id="ARBA00022603"/>
    </source>
</evidence>
<dbReference type="AlphaFoldDB" id="A0A1L3SM74"/>
<dbReference type="InterPro" id="IPR046977">
    <property type="entry name" value="RsmC/RlmG"/>
</dbReference>
<dbReference type="GO" id="GO:0008170">
    <property type="term" value="F:N-methyltransferase activity"/>
    <property type="evidence" value="ECO:0007669"/>
    <property type="project" value="UniProtKB-ARBA"/>
</dbReference>
<reference evidence="8" key="1">
    <citation type="submission" date="2016-11" db="EMBL/GenBank/DDBJ databases">
        <title>Mesorhizobium oceanicum sp. nov., isolated from deep seawater in South China Sea.</title>
        <authorList>
            <person name="Fu G.-Y."/>
        </authorList>
    </citation>
    <scope>NUCLEOTIDE SEQUENCE [LARGE SCALE GENOMIC DNA]</scope>
    <source>
        <strain evidence="8">B7</strain>
    </source>
</reference>
<feature type="domain" description="Methyltransferase small" evidence="6">
    <location>
        <begin position="165"/>
        <end position="334"/>
    </location>
</feature>
<name>A0A1L3SM74_9HYPH</name>
<dbReference type="GO" id="GO:0006364">
    <property type="term" value="P:rRNA processing"/>
    <property type="evidence" value="ECO:0007669"/>
    <property type="project" value="UniProtKB-KW"/>
</dbReference>
<evidence type="ECO:0000259" key="6">
    <source>
        <dbReference type="Pfam" id="PF05175"/>
    </source>
</evidence>
<gene>
    <name evidence="7" type="ORF">BSQ44_03030</name>
</gene>
<evidence type="ECO:0000313" key="8">
    <source>
        <dbReference type="Proteomes" id="UP000182840"/>
    </source>
</evidence>
<protein>
    <submittedName>
        <fullName evidence="7">Methyltransferase</fullName>
    </submittedName>
</protein>